<name>A0A6A6ITU9_9PLEO</name>
<feature type="non-terminal residue" evidence="1">
    <location>
        <position position="203"/>
    </location>
</feature>
<proteinExistence type="predicted"/>
<evidence type="ECO:0000313" key="1">
    <source>
        <dbReference type="EMBL" id="KAF2253598.1"/>
    </source>
</evidence>
<gene>
    <name evidence="1" type="ORF">BU26DRAFT_515921</name>
</gene>
<keyword evidence="2" id="KW-1185">Reference proteome</keyword>
<dbReference type="Proteomes" id="UP000800094">
    <property type="component" value="Unassembled WGS sequence"/>
</dbReference>
<dbReference type="EMBL" id="ML987191">
    <property type="protein sequence ID" value="KAF2253598.1"/>
    <property type="molecule type" value="Genomic_DNA"/>
</dbReference>
<dbReference type="AlphaFoldDB" id="A0A6A6ITU9"/>
<evidence type="ECO:0000313" key="2">
    <source>
        <dbReference type="Proteomes" id="UP000800094"/>
    </source>
</evidence>
<reference evidence="1" key="1">
    <citation type="journal article" date="2020" name="Stud. Mycol.">
        <title>101 Dothideomycetes genomes: a test case for predicting lifestyles and emergence of pathogens.</title>
        <authorList>
            <person name="Haridas S."/>
            <person name="Albert R."/>
            <person name="Binder M."/>
            <person name="Bloem J."/>
            <person name="Labutti K."/>
            <person name="Salamov A."/>
            <person name="Andreopoulos B."/>
            <person name="Baker S."/>
            <person name="Barry K."/>
            <person name="Bills G."/>
            <person name="Bluhm B."/>
            <person name="Cannon C."/>
            <person name="Castanera R."/>
            <person name="Culley D."/>
            <person name="Daum C."/>
            <person name="Ezra D."/>
            <person name="Gonzalez J."/>
            <person name="Henrissat B."/>
            <person name="Kuo A."/>
            <person name="Liang C."/>
            <person name="Lipzen A."/>
            <person name="Lutzoni F."/>
            <person name="Magnuson J."/>
            <person name="Mondo S."/>
            <person name="Nolan M."/>
            <person name="Ohm R."/>
            <person name="Pangilinan J."/>
            <person name="Park H.-J."/>
            <person name="Ramirez L."/>
            <person name="Alfaro M."/>
            <person name="Sun H."/>
            <person name="Tritt A."/>
            <person name="Yoshinaga Y."/>
            <person name="Zwiers L.-H."/>
            <person name="Turgeon B."/>
            <person name="Goodwin S."/>
            <person name="Spatafora J."/>
            <person name="Crous P."/>
            <person name="Grigoriev I."/>
        </authorList>
    </citation>
    <scope>NUCLEOTIDE SEQUENCE</scope>
    <source>
        <strain evidence="1">CBS 122368</strain>
    </source>
</reference>
<protein>
    <submittedName>
        <fullName evidence="1">Uncharacterized protein</fullName>
    </submittedName>
</protein>
<accession>A0A6A6ITU9</accession>
<dbReference type="RefSeq" id="XP_033688602.1">
    <property type="nucleotide sequence ID" value="XM_033828205.1"/>
</dbReference>
<organism evidence="1 2">
    <name type="scientific">Trematosphaeria pertusa</name>
    <dbReference type="NCBI Taxonomy" id="390896"/>
    <lineage>
        <taxon>Eukaryota</taxon>
        <taxon>Fungi</taxon>
        <taxon>Dikarya</taxon>
        <taxon>Ascomycota</taxon>
        <taxon>Pezizomycotina</taxon>
        <taxon>Dothideomycetes</taxon>
        <taxon>Pleosporomycetidae</taxon>
        <taxon>Pleosporales</taxon>
        <taxon>Massarineae</taxon>
        <taxon>Trematosphaeriaceae</taxon>
        <taxon>Trematosphaeria</taxon>
    </lineage>
</organism>
<sequence length="203" mass="22278">METTGKDVELMKATLDHQLPSNVREARNQLSAGVMHAGHQDIMPPEGLQAPIGPRPYRQGATCPEVFQTPIPSRLQASRHLQGEDPDLRQPSHARALPSGEEIWFTDARGRSVDPDLVPDAVKHAAIQLALDIPKPGVRGGGLDIAVCVKRKKKKLKTHFDRSDGSPLFACDHCLDEDGVCLRRVDTGFLARCRAGTDPVQWM</sequence>
<dbReference type="GeneID" id="54581535"/>